<organism evidence="3 4">
    <name type="scientific">Pelagomonas calceolata</name>
    <dbReference type="NCBI Taxonomy" id="35677"/>
    <lineage>
        <taxon>Eukaryota</taxon>
        <taxon>Sar</taxon>
        <taxon>Stramenopiles</taxon>
        <taxon>Ochrophyta</taxon>
        <taxon>Pelagophyceae</taxon>
        <taxon>Pelagomonadales</taxon>
        <taxon>Pelagomonadaceae</taxon>
        <taxon>Pelagomonas</taxon>
    </lineage>
</organism>
<dbReference type="PANTHER" id="PTHR47473">
    <property type="entry name" value="BTA1P"/>
    <property type="match status" value="1"/>
</dbReference>
<dbReference type="PANTHER" id="PTHR47473:SF1">
    <property type="entry name" value="METHYLTRANSFERASE DOMAIN-CONTAINING PROTEIN"/>
    <property type="match status" value="1"/>
</dbReference>
<evidence type="ECO:0000313" key="4">
    <source>
        <dbReference type="Proteomes" id="UP000789595"/>
    </source>
</evidence>
<dbReference type="Pfam" id="PF11899">
    <property type="entry name" value="DUF3419"/>
    <property type="match status" value="1"/>
</dbReference>
<keyword evidence="1" id="KW-1133">Transmembrane helix</keyword>
<dbReference type="EMBL" id="CAKKNE010000005">
    <property type="protein sequence ID" value="CAH0378132.1"/>
    <property type="molecule type" value="Genomic_DNA"/>
</dbReference>
<evidence type="ECO:0000256" key="1">
    <source>
        <dbReference type="SAM" id="Phobius"/>
    </source>
</evidence>
<feature type="transmembrane region" description="Helical" evidence="1">
    <location>
        <begin position="434"/>
        <end position="451"/>
    </location>
</feature>
<feature type="domain" description="Methyltransferase type 12" evidence="2">
    <location>
        <begin position="1034"/>
        <end position="1140"/>
    </location>
</feature>
<keyword evidence="4" id="KW-1185">Reference proteome</keyword>
<dbReference type="Pfam" id="PF08242">
    <property type="entry name" value="Methyltransf_12"/>
    <property type="match status" value="1"/>
</dbReference>
<protein>
    <recommendedName>
        <fullName evidence="2">Methyltransferase type 12 domain-containing protein</fullName>
    </recommendedName>
</protein>
<keyword evidence="1" id="KW-0472">Membrane</keyword>
<evidence type="ECO:0000259" key="2">
    <source>
        <dbReference type="Pfam" id="PF08242"/>
    </source>
</evidence>
<dbReference type="AlphaFoldDB" id="A0A8J2WRS5"/>
<evidence type="ECO:0000313" key="3">
    <source>
        <dbReference type="EMBL" id="CAH0378132.1"/>
    </source>
</evidence>
<dbReference type="SUPFAM" id="SSF53335">
    <property type="entry name" value="S-adenosyl-L-methionine-dependent methyltransferases"/>
    <property type="match status" value="1"/>
</dbReference>
<proteinExistence type="predicted"/>
<dbReference type="InterPro" id="IPR013217">
    <property type="entry name" value="Methyltransf_12"/>
</dbReference>
<reference evidence="3" key="1">
    <citation type="submission" date="2021-11" db="EMBL/GenBank/DDBJ databases">
        <authorList>
            <consortium name="Genoscope - CEA"/>
            <person name="William W."/>
        </authorList>
    </citation>
    <scope>NUCLEOTIDE SEQUENCE</scope>
</reference>
<sequence>MRPTSSVSQACNSTSETCLRLRFGRGLASRLCTSAAASRRARRPSIISARVRELASAAPCKRAAASRLARRPSIASARESLGGSVVSASLDDASLRARLPSRACVRENEVESRRVVRSNIANERSLRFLRVSGERRNDGVASMAIFARETVFGRVQKRCKNGLAFRLVRPAQASGWSRSANDATTAFVTPHTRRDRCDRAGSRISGGGSIQPATALIGPHWCSLCSGDVCKRDIRSACGPVRSVALNSHESKPYVFSGCRRHFESGAAMDLQDDLTVFGLSIALLAVAYAIGRVVGPKVTKCETDEQRRKQRAWILTLISSVVCSAHGVFFLGRVIKHGFGHEFSRGETVADRRVALFFLAYCIADLATGALDYIDEIDYQSGWAHHSFYGIGLCVLLYRKHTHFFMAGLIEELPTVLLAWARLAHAKELHWPFALLYFIVRILYHVVATFEVLEHSLFAFGLGLVIFRQHLWWLGAWWRRSSASAHAAGPQETRFKKTNAQLNLHTKLLICAAMVITQSATMLHVTIEGYGRRDWVHETMTVVGLTCAWIYFSYEAVLIFADTYTRGFIALAIKEQKVIYNISWEDPRVEREELKLSSDDVVLTISSAGCNVLDYLLEKPKHITAVDLNEAQLAVLDLKLACVAAKMPQHDFFALWGRSDPRVFTEHYRPSLRARLRRDASRRYWDSNLDELFRDNWMFCGTSGLMAFLFMLIARPLGISSALQRNLRFEDLKKGYLARLIDFGAWVVGQPLVWTYAAPLGGIPPEQLALVDRRPRVFSERIREILATRMWSRDNYFYHGYCTGQFDAFPKCPRYMSAEHYPKLLAMSDAELKERVTLFHGSWGDAEPPTSSGFTFVSLLDSMDWMPPTLLATLVKDMLSRCDRAKCRVFWRSYAPGPMLQQKATDLFTVHSPALAQLPHREVQSYDRVGWYLSQWTATIPQDADLDALCPAGSSKTYENSLMDDALVCLAMARQALRKDKDVAAFYRNQAGRYDGFRESLLPDRDTFLKYTVPWSRVPTLLKKQPTYALVCVGCGTARDVEFVADHLKSLPRSARVALCDLSPELLAQAKLRVDKLGLADRVDLIQCDITAGPAALAKLGLRSKDSAVVACSYCLTMIPAWKAAVDAMLDLLVDDGALCLIDFTQRFDRASTLVERVYKAWFGLDGVYFNRDQVDYVAARTAPEYYAEARSRVPYTPWYPTRYLFAGRKEA</sequence>
<dbReference type="InterPro" id="IPR021829">
    <property type="entry name" value="DUF3419"/>
</dbReference>
<accession>A0A8J2WRS5</accession>
<gene>
    <name evidence="3" type="ORF">PECAL_5P26500</name>
</gene>
<comment type="caution">
    <text evidence="3">The sequence shown here is derived from an EMBL/GenBank/DDBJ whole genome shotgun (WGS) entry which is preliminary data.</text>
</comment>
<dbReference type="OrthoDB" id="10253390at2759"/>
<dbReference type="Proteomes" id="UP000789595">
    <property type="component" value="Unassembled WGS sequence"/>
</dbReference>
<dbReference type="Gene3D" id="3.40.50.150">
    <property type="entry name" value="Vaccinia Virus protein VP39"/>
    <property type="match status" value="1"/>
</dbReference>
<dbReference type="InterPro" id="IPR029063">
    <property type="entry name" value="SAM-dependent_MTases_sf"/>
</dbReference>
<name>A0A8J2WRS5_9STRA</name>
<keyword evidence="1" id="KW-0812">Transmembrane</keyword>
<feature type="transmembrane region" description="Helical" evidence="1">
    <location>
        <begin position="275"/>
        <end position="292"/>
    </location>
</feature>
<feature type="transmembrane region" description="Helical" evidence="1">
    <location>
        <begin position="698"/>
        <end position="719"/>
    </location>
</feature>
<feature type="transmembrane region" description="Helical" evidence="1">
    <location>
        <begin position="313"/>
        <end position="336"/>
    </location>
</feature>
<feature type="transmembrane region" description="Helical" evidence="1">
    <location>
        <begin position="405"/>
        <end position="422"/>
    </location>
</feature>
<feature type="transmembrane region" description="Helical" evidence="1">
    <location>
        <begin position="457"/>
        <end position="475"/>
    </location>
</feature>
<dbReference type="CDD" id="cd02440">
    <property type="entry name" value="AdoMet_MTases"/>
    <property type="match status" value="1"/>
</dbReference>
<feature type="transmembrane region" description="Helical" evidence="1">
    <location>
        <begin position="505"/>
        <end position="528"/>
    </location>
</feature>
<feature type="transmembrane region" description="Helical" evidence="1">
    <location>
        <begin position="540"/>
        <end position="562"/>
    </location>
</feature>